<geneLocation type="plasmid" evidence="3">
    <name>ptpro6</name>
</geneLocation>
<keyword evidence="2" id="KW-0614">Plasmid</keyword>
<dbReference type="RefSeq" id="WP_157895903.1">
    <property type="nucleotide sequence ID" value="NZ_BMEW01000010.1"/>
</dbReference>
<evidence type="ECO:0000313" key="2">
    <source>
        <dbReference type="EMBL" id="APX26341.1"/>
    </source>
</evidence>
<reference evidence="2 3" key="1">
    <citation type="submission" date="2016-03" db="EMBL/GenBank/DDBJ databases">
        <title>Deep-sea bacteria in the southern Pacific.</title>
        <authorList>
            <person name="Tang K."/>
        </authorList>
    </citation>
    <scope>NUCLEOTIDE SEQUENCE [LARGE SCALE GENOMIC DNA]</scope>
    <source>
        <strain evidence="2 3">JLT2016</strain>
        <plasmid evidence="3">Plasmid ptpro6</plasmid>
    </source>
</reference>
<sequence>MDSPRAEDPETLLRELRARNRILLAQAETLRAALAEREEEIVRLTRRLRQSEGL</sequence>
<keyword evidence="3" id="KW-1185">Reference proteome</keyword>
<accession>A0A1U7DDV7</accession>
<gene>
    <name evidence="2" type="ORF">Ga0080559_TMP5241</name>
</gene>
<dbReference type="KEGG" id="tpro:Ga0080559_TMP5241"/>
<organism evidence="2 3">
    <name type="scientific">Salipiger profundus</name>
    <dbReference type="NCBI Taxonomy" id="1229727"/>
    <lineage>
        <taxon>Bacteria</taxon>
        <taxon>Pseudomonadati</taxon>
        <taxon>Pseudomonadota</taxon>
        <taxon>Alphaproteobacteria</taxon>
        <taxon>Rhodobacterales</taxon>
        <taxon>Roseobacteraceae</taxon>
        <taxon>Salipiger</taxon>
    </lineage>
</organism>
<feature type="coiled-coil region" evidence="1">
    <location>
        <begin position="13"/>
        <end position="54"/>
    </location>
</feature>
<evidence type="ECO:0000256" key="1">
    <source>
        <dbReference type="SAM" id="Coils"/>
    </source>
</evidence>
<keyword evidence="1" id="KW-0175">Coiled coil</keyword>
<proteinExistence type="predicted"/>
<dbReference type="AlphaFoldDB" id="A0A1U7DDV7"/>
<dbReference type="Proteomes" id="UP000186559">
    <property type="component" value="Plasmid pTPRO6"/>
</dbReference>
<evidence type="ECO:0000313" key="3">
    <source>
        <dbReference type="Proteomes" id="UP000186559"/>
    </source>
</evidence>
<protein>
    <submittedName>
        <fullName evidence="2">Uncharacterized protein</fullName>
    </submittedName>
</protein>
<dbReference type="EMBL" id="CP014802">
    <property type="protein sequence ID" value="APX26341.1"/>
    <property type="molecule type" value="Genomic_DNA"/>
</dbReference>
<name>A0A1U7DDV7_9RHOB</name>